<name>A0ABT3SI85_9MYCO</name>
<dbReference type="SUPFAM" id="SSF53448">
    <property type="entry name" value="Nucleotide-diphospho-sugar transferases"/>
    <property type="match status" value="1"/>
</dbReference>
<protein>
    <submittedName>
        <fullName evidence="8">Glycosyltransferase</fullName>
        <ecNumber evidence="8">2.4.-.-</ecNumber>
    </submittedName>
</protein>
<feature type="transmembrane region" description="Helical" evidence="7">
    <location>
        <begin position="49"/>
        <end position="70"/>
    </location>
</feature>
<dbReference type="PANTHER" id="PTHR43867:SF2">
    <property type="entry name" value="CELLULOSE SYNTHASE CATALYTIC SUBUNIT A [UDP-FORMING]"/>
    <property type="match status" value="1"/>
</dbReference>
<keyword evidence="4 7" id="KW-0812">Transmembrane</keyword>
<keyword evidence="6 7" id="KW-0472">Membrane</keyword>
<keyword evidence="2 8" id="KW-0328">Glycosyltransferase</keyword>
<dbReference type="GO" id="GO:0016757">
    <property type="term" value="F:glycosyltransferase activity"/>
    <property type="evidence" value="ECO:0007669"/>
    <property type="project" value="UniProtKB-KW"/>
</dbReference>
<dbReference type="Pfam" id="PF13641">
    <property type="entry name" value="Glyco_tranf_2_3"/>
    <property type="match status" value="1"/>
</dbReference>
<evidence type="ECO:0000256" key="4">
    <source>
        <dbReference type="ARBA" id="ARBA00022692"/>
    </source>
</evidence>
<organism evidence="8 9">
    <name type="scientific">Mycobacterium pinniadriaticum</name>
    <dbReference type="NCBI Taxonomy" id="2994102"/>
    <lineage>
        <taxon>Bacteria</taxon>
        <taxon>Bacillati</taxon>
        <taxon>Actinomycetota</taxon>
        <taxon>Actinomycetes</taxon>
        <taxon>Mycobacteriales</taxon>
        <taxon>Mycobacteriaceae</taxon>
        <taxon>Mycobacterium</taxon>
    </lineage>
</organism>
<feature type="transmembrane region" description="Helical" evidence="7">
    <location>
        <begin position="423"/>
        <end position="441"/>
    </location>
</feature>
<evidence type="ECO:0000256" key="3">
    <source>
        <dbReference type="ARBA" id="ARBA00022679"/>
    </source>
</evidence>
<feature type="transmembrane region" description="Helical" evidence="7">
    <location>
        <begin position="26"/>
        <end position="43"/>
    </location>
</feature>
<evidence type="ECO:0000256" key="6">
    <source>
        <dbReference type="ARBA" id="ARBA00023136"/>
    </source>
</evidence>
<dbReference type="EC" id="2.4.-.-" evidence="8"/>
<dbReference type="InterPro" id="IPR050321">
    <property type="entry name" value="Glycosyltr_2/OpgH_subfam"/>
</dbReference>
<comment type="subcellular location">
    <subcellularLocation>
        <location evidence="1">Membrane</location>
        <topology evidence="1">Multi-pass membrane protein</topology>
    </subcellularLocation>
</comment>
<comment type="caution">
    <text evidence="8">The sequence shown here is derived from an EMBL/GenBank/DDBJ whole genome shotgun (WGS) entry which is preliminary data.</text>
</comment>
<evidence type="ECO:0000313" key="9">
    <source>
        <dbReference type="Proteomes" id="UP001300745"/>
    </source>
</evidence>
<sequence>MSIQDVPTQLREEYSAKHLFTRRQKIIGLVTTAAVVAAVIYDWSDTVAVLVTISTVYFLLSTVDRAYLVFRGLQGGNRARVTVEQAYSIPDEDLPVYTVLLPAYREPDIVATLLEGVSRIDYPADKLDVYLILEADDEETISAFQAQSVHNVNLVVVPPTLPRTKPKACNHAMDLPSERSEYVTIFDADDIPDPLQLRKAVYTFANAPDDVAALQSTLSYYNANQNILTRWFSIEYDQWFSYVLPALSEANCIIPLGGSSNHIKTHVLWEVGGWDPYNVTEDADLGIRLARNGYRTLMLDSVTAEEANADALNWLRQRSRWYKGYLQTFVVHMRQPVRLYRELGLVPLLRMANITAGMPIACMVNVAFWALIVVWYAGRPEFFDNIFPNSTYYLSLLLFTAGNAIAVTLTLLTTRASGKPQWLVAALLIPGYWLLQAIGAIKSGVQLVYNPSYWEKTEHGLARKATQ</sequence>
<keyword evidence="9" id="KW-1185">Reference proteome</keyword>
<gene>
    <name evidence="8" type="ORF">ORI27_21230</name>
</gene>
<feature type="transmembrane region" description="Helical" evidence="7">
    <location>
        <begin position="390"/>
        <end position="411"/>
    </location>
</feature>
<proteinExistence type="predicted"/>
<dbReference type="Gene3D" id="3.90.550.10">
    <property type="entry name" value="Spore Coat Polysaccharide Biosynthesis Protein SpsA, Chain A"/>
    <property type="match status" value="1"/>
</dbReference>
<keyword evidence="5 7" id="KW-1133">Transmembrane helix</keyword>
<accession>A0ABT3SI85</accession>
<evidence type="ECO:0000256" key="1">
    <source>
        <dbReference type="ARBA" id="ARBA00004141"/>
    </source>
</evidence>
<evidence type="ECO:0000256" key="2">
    <source>
        <dbReference type="ARBA" id="ARBA00022676"/>
    </source>
</evidence>
<evidence type="ECO:0000313" key="8">
    <source>
        <dbReference type="EMBL" id="MCX2939224.1"/>
    </source>
</evidence>
<reference evidence="8 9" key="1">
    <citation type="submission" date="2022-11" db="EMBL/GenBank/DDBJ databases">
        <title>Mycobacterium sp. nov.</title>
        <authorList>
            <person name="Papic B."/>
            <person name="Spicic S."/>
            <person name="Duvnjak S."/>
        </authorList>
    </citation>
    <scope>NUCLEOTIDE SEQUENCE [LARGE SCALE GENOMIC DNA]</scope>
    <source>
        <strain evidence="8 9">CVI_P4</strain>
    </source>
</reference>
<evidence type="ECO:0000256" key="7">
    <source>
        <dbReference type="SAM" id="Phobius"/>
    </source>
</evidence>
<dbReference type="EMBL" id="JAPJDO010000021">
    <property type="protein sequence ID" value="MCX2939224.1"/>
    <property type="molecule type" value="Genomic_DNA"/>
</dbReference>
<dbReference type="RefSeq" id="WP_265998922.1">
    <property type="nucleotide sequence ID" value="NZ_JAPJDN010000021.1"/>
</dbReference>
<dbReference type="Proteomes" id="UP001300745">
    <property type="component" value="Unassembled WGS sequence"/>
</dbReference>
<keyword evidence="3 8" id="KW-0808">Transferase</keyword>
<dbReference type="PANTHER" id="PTHR43867">
    <property type="entry name" value="CELLULOSE SYNTHASE CATALYTIC SUBUNIT A [UDP-FORMING]"/>
    <property type="match status" value="1"/>
</dbReference>
<evidence type="ECO:0000256" key="5">
    <source>
        <dbReference type="ARBA" id="ARBA00022989"/>
    </source>
</evidence>
<feature type="transmembrane region" description="Helical" evidence="7">
    <location>
        <begin position="358"/>
        <end position="378"/>
    </location>
</feature>
<dbReference type="InterPro" id="IPR029044">
    <property type="entry name" value="Nucleotide-diphossugar_trans"/>
</dbReference>